<evidence type="ECO:0000313" key="4">
    <source>
        <dbReference type="Proteomes" id="UP000825890"/>
    </source>
</evidence>
<accession>A0A9P3FKF2</accession>
<dbReference type="PANTHER" id="PTHR42085">
    <property type="entry name" value="F-BOX DOMAIN-CONTAINING PROTEIN"/>
    <property type="match status" value="1"/>
</dbReference>
<feature type="region of interest" description="Disordered" evidence="1">
    <location>
        <begin position="1"/>
        <end position="23"/>
    </location>
</feature>
<evidence type="ECO:0000313" key="3">
    <source>
        <dbReference type="EMBL" id="GIZ47009.1"/>
    </source>
</evidence>
<dbReference type="RefSeq" id="XP_044661496.1">
    <property type="nucleotide sequence ID" value="XM_044805561.1"/>
</dbReference>
<comment type="caution">
    <text evidence="3">The sequence shown here is derived from an EMBL/GenBank/DDBJ whole genome shotgun (WGS) entry which is preliminary data.</text>
</comment>
<dbReference type="Proteomes" id="UP000825890">
    <property type="component" value="Unassembled WGS sequence"/>
</dbReference>
<dbReference type="InterPro" id="IPR038883">
    <property type="entry name" value="AN11006-like"/>
</dbReference>
<gene>
    <name evidence="3" type="ORF">CKM354_001011100</name>
</gene>
<keyword evidence="4" id="KW-1185">Reference proteome</keyword>
<feature type="domain" description="DUF7730" evidence="2">
    <location>
        <begin position="187"/>
        <end position="318"/>
    </location>
</feature>
<evidence type="ECO:0000259" key="2">
    <source>
        <dbReference type="Pfam" id="PF24864"/>
    </source>
</evidence>
<proteinExistence type="predicted"/>
<name>A0A9P3FKF2_9PEZI</name>
<dbReference type="AlphaFoldDB" id="A0A9P3FKF2"/>
<reference evidence="3 4" key="1">
    <citation type="submission" date="2021-01" db="EMBL/GenBank/DDBJ databases">
        <title>Cercospora kikuchii MAFF 305040 whole genome shotgun sequence.</title>
        <authorList>
            <person name="Kashiwa T."/>
            <person name="Suzuki T."/>
        </authorList>
    </citation>
    <scope>NUCLEOTIDE SEQUENCE [LARGE SCALE GENOMIC DNA]</scope>
    <source>
        <strain evidence="3 4">MAFF 305040</strain>
    </source>
</reference>
<evidence type="ECO:0000256" key="1">
    <source>
        <dbReference type="SAM" id="MobiDB-lite"/>
    </source>
</evidence>
<dbReference type="InterPro" id="IPR056632">
    <property type="entry name" value="DUF7730"/>
</dbReference>
<dbReference type="OrthoDB" id="5272396at2759"/>
<dbReference type="PANTHER" id="PTHR42085:SF2">
    <property type="entry name" value="F-BOX DOMAIN-CONTAINING PROTEIN"/>
    <property type="match status" value="1"/>
</dbReference>
<organism evidence="3 4">
    <name type="scientific">Cercospora kikuchii</name>
    <dbReference type="NCBI Taxonomy" id="84275"/>
    <lineage>
        <taxon>Eukaryota</taxon>
        <taxon>Fungi</taxon>
        <taxon>Dikarya</taxon>
        <taxon>Ascomycota</taxon>
        <taxon>Pezizomycotina</taxon>
        <taxon>Dothideomycetes</taxon>
        <taxon>Dothideomycetidae</taxon>
        <taxon>Mycosphaerellales</taxon>
        <taxon>Mycosphaerellaceae</taxon>
        <taxon>Cercospora</taxon>
    </lineage>
</organism>
<dbReference type="InterPro" id="IPR035900">
    <property type="entry name" value="Colicin_E_sf"/>
</dbReference>
<protein>
    <recommendedName>
        <fullName evidence="2">DUF7730 domain-containing protein</fullName>
    </recommendedName>
</protein>
<dbReference type="Pfam" id="PF24864">
    <property type="entry name" value="DUF7730"/>
    <property type="match status" value="1"/>
</dbReference>
<dbReference type="EMBL" id="BOLY01000007">
    <property type="protein sequence ID" value="GIZ47009.1"/>
    <property type="molecule type" value="Genomic_DNA"/>
</dbReference>
<dbReference type="GeneID" id="68295686"/>
<dbReference type="SUPFAM" id="SSF47345">
    <property type="entry name" value="Colicin E immunity proteins"/>
    <property type="match status" value="1"/>
</dbReference>
<sequence>MADGKRTDPAATESEVEHATDVPLTSHPRTTRLLYQPTPLLRPLKEEVLELIAPWRDSSERPPFSAGESIVIMLILNNERRQRLSEIHILVLETYKYFLRQSVRAYNHQIAAEVYHWDDERIPHVVPGFFEVVMHFDHPCCVGNLEHNTPEDPTELSDAAFEVRPSAARLYLRDRLEQRPRQGAFDFMGLAAELREKIYKMLMLYPEPGLTLDEEDRAQDDTKTRVGVYSTSDEDFAEYRSWGVRGNYIEVESPAKTLAILGVSKQIRNEALPIFYGRNAFLIGSLDLLQSRFRLMSSETLQQIRNLRVVMEHRGLCQETRPLQGLEKLLGDLAPKKLALMVPRNTEFWTYCGGIGHEYRTSPRPVNMYKLRYIKALDGIVSVAQRAESLKIVGDAFLVPWLRKTIGKGE</sequence>